<keyword evidence="2" id="KW-0238">DNA-binding</keyword>
<dbReference type="InterPro" id="IPR020449">
    <property type="entry name" value="Tscrpt_reg_AraC-type_HTH"/>
</dbReference>
<dbReference type="SUPFAM" id="SSF55785">
    <property type="entry name" value="PYP-like sensor domain (PAS domain)"/>
    <property type="match status" value="1"/>
</dbReference>
<gene>
    <name evidence="5" type="ORF">BSZ32_03965</name>
</gene>
<dbReference type="GO" id="GO:0043565">
    <property type="term" value="F:sequence-specific DNA binding"/>
    <property type="evidence" value="ECO:0007669"/>
    <property type="project" value="InterPro"/>
</dbReference>
<evidence type="ECO:0000313" key="6">
    <source>
        <dbReference type="Proteomes" id="UP000239907"/>
    </source>
</evidence>
<dbReference type="Pfam" id="PF08448">
    <property type="entry name" value="PAS_4"/>
    <property type="match status" value="1"/>
</dbReference>
<evidence type="ECO:0000256" key="2">
    <source>
        <dbReference type="ARBA" id="ARBA00023125"/>
    </source>
</evidence>
<dbReference type="Gene3D" id="1.10.10.60">
    <property type="entry name" value="Homeodomain-like"/>
    <property type="match status" value="1"/>
</dbReference>
<keyword evidence="3" id="KW-0804">Transcription</keyword>
<feature type="domain" description="HTH araC/xylS-type" evidence="4">
    <location>
        <begin position="105"/>
        <end position="203"/>
    </location>
</feature>
<dbReference type="SUPFAM" id="SSF46689">
    <property type="entry name" value="Homeodomain-like"/>
    <property type="match status" value="2"/>
</dbReference>
<dbReference type="InterPro" id="IPR050204">
    <property type="entry name" value="AraC_XylS_family_regulators"/>
</dbReference>
<evidence type="ECO:0000313" key="5">
    <source>
        <dbReference type="EMBL" id="PQJ27739.1"/>
    </source>
</evidence>
<evidence type="ECO:0000256" key="3">
    <source>
        <dbReference type="ARBA" id="ARBA00023163"/>
    </source>
</evidence>
<evidence type="ECO:0000259" key="4">
    <source>
        <dbReference type="PROSITE" id="PS01124"/>
    </source>
</evidence>
<dbReference type="PANTHER" id="PTHR46796">
    <property type="entry name" value="HTH-TYPE TRANSCRIPTIONAL ACTIVATOR RHAS-RELATED"/>
    <property type="match status" value="1"/>
</dbReference>
<evidence type="ECO:0000256" key="1">
    <source>
        <dbReference type="ARBA" id="ARBA00023015"/>
    </source>
</evidence>
<dbReference type="EMBL" id="MQWA01000001">
    <property type="protein sequence ID" value="PQJ27739.1"/>
    <property type="molecule type" value="Genomic_DNA"/>
</dbReference>
<dbReference type="InterPro" id="IPR013656">
    <property type="entry name" value="PAS_4"/>
</dbReference>
<dbReference type="GO" id="GO:0003700">
    <property type="term" value="F:DNA-binding transcription factor activity"/>
    <property type="evidence" value="ECO:0007669"/>
    <property type="project" value="InterPro"/>
</dbReference>
<dbReference type="PROSITE" id="PS01124">
    <property type="entry name" value="HTH_ARAC_FAMILY_2"/>
    <property type="match status" value="1"/>
</dbReference>
<keyword evidence="6" id="KW-1185">Reference proteome</keyword>
<name>A0A2S7TYA8_9BACT</name>
<sequence length="207" mass="23669">MRGNKNYLARFNLPSEAELIGLTDYDIMPAVLADHFKKDDEEVMRTKEPKLHVIELFFNRQGLPDWYITNKLPVFSRKAKVIGVMGIIRSHAGTHDHNQIYSRIAPAVEYLREHFRDKISIENLAKVAGLSSRQLGRCFAEVYGISPQTFLIKMRVQAACELLRNSNDELAGIAMSLGFYDQSAFTLHFRKHMGQTPRRYRAQALAG</sequence>
<dbReference type="InterPro" id="IPR009057">
    <property type="entry name" value="Homeodomain-like_sf"/>
</dbReference>
<accession>A0A2S7TYA8</accession>
<dbReference type="SMART" id="SM00342">
    <property type="entry name" value="HTH_ARAC"/>
    <property type="match status" value="1"/>
</dbReference>
<dbReference type="Pfam" id="PF12833">
    <property type="entry name" value="HTH_18"/>
    <property type="match status" value="1"/>
</dbReference>
<comment type="caution">
    <text evidence="5">The sequence shown here is derived from an EMBL/GenBank/DDBJ whole genome shotgun (WGS) entry which is preliminary data.</text>
</comment>
<dbReference type="InterPro" id="IPR035965">
    <property type="entry name" value="PAS-like_dom_sf"/>
</dbReference>
<dbReference type="PRINTS" id="PR00032">
    <property type="entry name" value="HTHARAC"/>
</dbReference>
<organism evidence="5 6">
    <name type="scientific">Rubritalea profundi</name>
    <dbReference type="NCBI Taxonomy" id="1658618"/>
    <lineage>
        <taxon>Bacteria</taxon>
        <taxon>Pseudomonadati</taxon>
        <taxon>Verrucomicrobiota</taxon>
        <taxon>Verrucomicrobiia</taxon>
        <taxon>Verrucomicrobiales</taxon>
        <taxon>Rubritaleaceae</taxon>
        <taxon>Rubritalea</taxon>
    </lineage>
</organism>
<dbReference type="AlphaFoldDB" id="A0A2S7TYA8"/>
<dbReference type="InterPro" id="IPR018060">
    <property type="entry name" value="HTH_AraC"/>
</dbReference>
<dbReference type="Gene3D" id="3.30.450.20">
    <property type="entry name" value="PAS domain"/>
    <property type="match status" value="1"/>
</dbReference>
<protein>
    <recommendedName>
        <fullName evidence="4">HTH araC/xylS-type domain-containing protein</fullName>
    </recommendedName>
</protein>
<dbReference type="InterPro" id="IPR018062">
    <property type="entry name" value="HTH_AraC-typ_CS"/>
</dbReference>
<reference evidence="5 6" key="1">
    <citation type="submission" date="2016-12" db="EMBL/GenBank/DDBJ databases">
        <title>Study of bacterial adaptation to deep sea.</title>
        <authorList>
            <person name="Song J."/>
            <person name="Yoshizawa S."/>
            <person name="Kogure K."/>
        </authorList>
    </citation>
    <scope>NUCLEOTIDE SEQUENCE [LARGE SCALE GENOMIC DNA]</scope>
    <source>
        <strain evidence="5 6">SAORIC-165</strain>
    </source>
</reference>
<dbReference type="PANTHER" id="PTHR46796:SF13">
    <property type="entry name" value="HTH-TYPE TRANSCRIPTIONAL ACTIVATOR RHAS"/>
    <property type="match status" value="1"/>
</dbReference>
<proteinExistence type="predicted"/>
<keyword evidence="1" id="KW-0805">Transcription regulation</keyword>
<dbReference type="Proteomes" id="UP000239907">
    <property type="component" value="Unassembled WGS sequence"/>
</dbReference>
<dbReference type="PROSITE" id="PS00041">
    <property type="entry name" value="HTH_ARAC_FAMILY_1"/>
    <property type="match status" value="1"/>
</dbReference>